<dbReference type="RefSeq" id="WP_034435882.1">
    <property type="nucleotide sequence ID" value="NZ_CBTK010000293.1"/>
</dbReference>
<keyword evidence="2" id="KW-0812">Transmembrane</keyword>
<keyword evidence="2" id="KW-0472">Membrane</keyword>
<organism evidence="3 4">
    <name type="scientific">Candidatus Contendobacter odensis Run_B_J11</name>
    <dbReference type="NCBI Taxonomy" id="1400861"/>
    <lineage>
        <taxon>Bacteria</taxon>
        <taxon>Pseudomonadati</taxon>
        <taxon>Pseudomonadota</taxon>
        <taxon>Gammaproteobacteria</taxon>
        <taxon>Candidatus Competibacteraceae</taxon>
        <taxon>Candidatus Contendibacter</taxon>
    </lineage>
</organism>
<dbReference type="AlphaFoldDB" id="A0A7U7J4D9"/>
<sequence length="77" mass="8427">MKTYTTLDAIGDMFVIYGIVIVISMLVAAVIRGIVIVLSRQAEKEAAKARPSPDRQQSPSAACLRNTWRSLPQQSPP</sequence>
<accession>A0A7U7J4D9</accession>
<keyword evidence="2" id="KW-1133">Transmembrane helix</keyword>
<evidence type="ECO:0000256" key="1">
    <source>
        <dbReference type="SAM" id="MobiDB-lite"/>
    </source>
</evidence>
<comment type="caution">
    <text evidence="3">The sequence shown here is derived from an EMBL/GenBank/DDBJ whole genome shotgun (WGS) entry which is preliminary data.</text>
</comment>
<keyword evidence="4" id="KW-1185">Reference proteome</keyword>
<feature type="compositionally biased region" description="Polar residues" evidence="1">
    <location>
        <begin position="67"/>
        <end position="77"/>
    </location>
</feature>
<name>A0A7U7J4D9_9GAMM</name>
<gene>
    <name evidence="3" type="ORF">BN874_750030</name>
</gene>
<protein>
    <recommendedName>
        <fullName evidence="5">Oxaloacetate decarboxylase gamma chain</fullName>
    </recommendedName>
</protein>
<dbReference type="Proteomes" id="UP000019184">
    <property type="component" value="Unassembled WGS sequence"/>
</dbReference>
<feature type="region of interest" description="Disordered" evidence="1">
    <location>
        <begin position="45"/>
        <end position="77"/>
    </location>
</feature>
<evidence type="ECO:0000256" key="2">
    <source>
        <dbReference type="SAM" id="Phobius"/>
    </source>
</evidence>
<evidence type="ECO:0008006" key="5">
    <source>
        <dbReference type="Google" id="ProtNLM"/>
    </source>
</evidence>
<dbReference type="OrthoDB" id="9997252at2"/>
<evidence type="ECO:0000313" key="3">
    <source>
        <dbReference type="EMBL" id="CDH47136.1"/>
    </source>
</evidence>
<reference evidence="3 4" key="1">
    <citation type="journal article" date="2014" name="ISME J.">
        <title>Candidatus Competibacter-lineage genomes retrieved from metagenomes reveal functional metabolic diversity.</title>
        <authorList>
            <person name="McIlroy S.J."/>
            <person name="Albertsen M."/>
            <person name="Andresen E.K."/>
            <person name="Saunders A.M."/>
            <person name="Kristiansen R."/>
            <person name="Stokholm-Bjerregaard M."/>
            <person name="Nielsen K.L."/>
            <person name="Nielsen P.H."/>
        </authorList>
    </citation>
    <scope>NUCLEOTIDE SEQUENCE [LARGE SCALE GENOMIC DNA]</scope>
    <source>
        <strain evidence="3 4">Run_B_J11</strain>
    </source>
</reference>
<feature type="transmembrane region" description="Helical" evidence="2">
    <location>
        <begin position="14"/>
        <end position="38"/>
    </location>
</feature>
<proteinExistence type="predicted"/>
<evidence type="ECO:0000313" key="4">
    <source>
        <dbReference type="Proteomes" id="UP000019184"/>
    </source>
</evidence>
<dbReference type="EMBL" id="CBTK010000293">
    <property type="protein sequence ID" value="CDH47136.1"/>
    <property type="molecule type" value="Genomic_DNA"/>
</dbReference>